<protein>
    <submittedName>
        <fullName evidence="5">DHKTD1</fullName>
        <ecNumber evidence="5">1.2.4.2</ecNumber>
    </submittedName>
</protein>
<keyword evidence="3 5" id="KW-0560">Oxidoreductase</keyword>
<dbReference type="PANTHER" id="PTHR23152">
    <property type="entry name" value="2-OXOGLUTARATE DEHYDROGENASE"/>
    <property type="match status" value="1"/>
</dbReference>
<dbReference type="Gene3D" id="1.10.287.1150">
    <property type="entry name" value="TPP helical domain"/>
    <property type="match status" value="1"/>
</dbReference>
<comment type="cofactor">
    <cofactor evidence="1">
        <name>thiamine diphosphate</name>
        <dbReference type="ChEBI" id="CHEBI:58937"/>
    </cofactor>
</comment>
<dbReference type="Proteomes" id="UP000683360">
    <property type="component" value="Unassembled WGS sequence"/>
</dbReference>
<dbReference type="InterPro" id="IPR011603">
    <property type="entry name" value="2oxoglutarate_DH_E1"/>
</dbReference>
<comment type="similarity">
    <text evidence="2">Belongs to the alpha-ketoglutarate dehydrogenase family.</text>
</comment>
<sequence length="342" mass="38751">MSMLTLWRLHSAPRIFQSAYAYTSLYHSENGIYGHRRKEQRLSPEKVPQNVVTSENFQAYRLTEAYRKHGHKKATLDPLDFNRDGFGVPEIDLSNYGLSKDSTTQFDVNGILNNGASKLTTAQLTDTLENIYCGPIAVEFDYLQTEEREWFAHTFESQRKSLIPDERKADLAKLMLKCQAFDHFLANKFTTVKRYGGEGGESMMAIFDEIFSYSSQGKFTTVKRYGGEGGESMMAIFDEIFSYSAQGKFTTVKRYGGEGGESMMAIFDEIFSYSAQGKFTTVKRYGGEGGESMMAIFDEIFSHSAQGKFTTVKRYGKEKGESMMAIFDEIFSYSSKKVSLLQ</sequence>
<dbReference type="GO" id="GO:0030976">
    <property type="term" value="F:thiamine pyrophosphate binding"/>
    <property type="evidence" value="ECO:0007669"/>
    <property type="project" value="InterPro"/>
</dbReference>
<dbReference type="SUPFAM" id="SSF52518">
    <property type="entry name" value="Thiamin diphosphate-binding fold (THDP-binding)"/>
    <property type="match status" value="1"/>
</dbReference>
<proteinExistence type="inferred from homology"/>
<keyword evidence="4" id="KW-0786">Thiamine pyrophosphate</keyword>
<dbReference type="AlphaFoldDB" id="A0A8S3VEU4"/>
<dbReference type="InterPro" id="IPR029061">
    <property type="entry name" value="THDP-binding"/>
</dbReference>
<evidence type="ECO:0000256" key="3">
    <source>
        <dbReference type="ARBA" id="ARBA00023002"/>
    </source>
</evidence>
<accession>A0A8S3VEU4</accession>
<name>A0A8S3VEU4_MYTED</name>
<evidence type="ECO:0000313" key="6">
    <source>
        <dbReference type="Proteomes" id="UP000683360"/>
    </source>
</evidence>
<evidence type="ECO:0000256" key="1">
    <source>
        <dbReference type="ARBA" id="ARBA00001964"/>
    </source>
</evidence>
<gene>
    <name evidence="5" type="ORF">MEDL_66428</name>
</gene>
<dbReference type="OrthoDB" id="413077at2759"/>
<dbReference type="PANTHER" id="PTHR23152:SF4">
    <property type="entry name" value="2-OXOADIPATE DEHYDROGENASE COMPLEX COMPONENT E1"/>
    <property type="match status" value="1"/>
</dbReference>
<reference evidence="5" key="1">
    <citation type="submission" date="2021-03" db="EMBL/GenBank/DDBJ databases">
        <authorList>
            <person name="Bekaert M."/>
        </authorList>
    </citation>
    <scope>NUCLEOTIDE SEQUENCE</scope>
</reference>
<dbReference type="EC" id="1.2.4.2" evidence="5"/>
<keyword evidence="6" id="KW-1185">Reference proteome</keyword>
<dbReference type="Gene3D" id="3.40.50.970">
    <property type="match status" value="1"/>
</dbReference>
<evidence type="ECO:0000256" key="4">
    <source>
        <dbReference type="ARBA" id="ARBA00023052"/>
    </source>
</evidence>
<comment type="caution">
    <text evidence="5">The sequence shown here is derived from an EMBL/GenBank/DDBJ whole genome shotgun (WGS) entry which is preliminary data.</text>
</comment>
<organism evidence="5 6">
    <name type="scientific">Mytilus edulis</name>
    <name type="common">Blue mussel</name>
    <dbReference type="NCBI Taxonomy" id="6550"/>
    <lineage>
        <taxon>Eukaryota</taxon>
        <taxon>Metazoa</taxon>
        <taxon>Spiralia</taxon>
        <taxon>Lophotrochozoa</taxon>
        <taxon>Mollusca</taxon>
        <taxon>Bivalvia</taxon>
        <taxon>Autobranchia</taxon>
        <taxon>Pteriomorphia</taxon>
        <taxon>Mytilida</taxon>
        <taxon>Mytiloidea</taxon>
        <taxon>Mytilidae</taxon>
        <taxon>Mytilinae</taxon>
        <taxon>Mytilus</taxon>
    </lineage>
</organism>
<evidence type="ECO:0000313" key="5">
    <source>
        <dbReference type="EMBL" id="CAG2255189.1"/>
    </source>
</evidence>
<dbReference type="EMBL" id="CAJPWZ010003259">
    <property type="protein sequence ID" value="CAG2255189.1"/>
    <property type="molecule type" value="Genomic_DNA"/>
</dbReference>
<dbReference type="GO" id="GO:0004591">
    <property type="term" value="F:oxoglutarate dehydrogenase (succinyl-transferring) activity"/>
    <property type="evidence" value="ECO:0007669"/>
    <property type="project" value="UniProtKB-EC"/>
</dbReference>
<evidence type="ECO:0000256" key="2">
    <source>
        <dbReference type="ARBA" id="ARBA00006936"/>
    </source>
</evidence>